<dbReference type="RefSeq" id="WP_089663770.1">
    <property type="nucleotide sequence ID" value="NZ_LT629745.1"/>
</dbReference>
<dbReference type="Proteomes" id="UP000198858">
    <property type="component" value="Chromosome I"/>
</dbReference>
<gene>
    <name evidence="1" type="ORF">SAMN04488552_3214</name>
</gene>
<sequence length="277" mass="31895">MKTYLLISAILLTGIQLYSQKAERLDTIFANEHKNVALFFPQPISQGITGASHFVFSHNRERQQYFGLLQAKPGTESNLLVIDAGGSVYSYILKYRKDLSRLNYFIQGTERIGNAKPDRPGSAKKVEPKRNQFDRDTHYQSFGSYLLRKKERIGRVKKRNQGIILSVENIVFNQNELYFVIQIENQSSLDYDVNFLNLSVTTRQKGKKKSMQSLKKDPVFAYKAPTKIKKGHTARLVYVFPKFSLSNDRQVLLELNEAKGERDVVLKISHRFINNPN</sequence>
<dbReference type="Pfam" id="PF13595">
    <property type="entry name" value="DUF4138"/>
    <property type="match status" value="1"/>
</dbReference>
<dbReference type="EMBL" id="LT629745">
    <property type="protein sequence ID" value="SDS45482.1"/>
    <property type="molecule type" value="Genomic_DNA"/>
</dbReference>
<accession>A0A1H1SC14</accession>
<name>A0A1H1SC14_9FLAO</name>
<reference evidence="1 2" key="1">
    <citation type="submission" date="2016-10" db="EMBL/GenBank/DDBJ databases">
        <authorList>
            <person name="Varghese N."/>
            <person name="Submissions S."/>
        </authorList>
    </citation>
    <scope>NUCLEOTIDE SEQUENCE [LARGE SCALE GENOMIC DNA]</scope>
    <source>
        <strain evidence="1 2">Mar_2010_102</strain>
    </source>
</reference>
<dbReference type="InterPro" id="IPR022298">
    <property type="entry name" value="Conjug_transposon_TraN"/>
</dbReference>
<organism evidence="1 2">
    <name type="scientific">Christiangramia echinicola</name>
    <dbReference type="NCBI Taxonomy" id="279359"/>
    <lineage>
        <taxon>Bacteria</taxon>
        <taxon>Pseudomonadati</taxon>
        <taxon>Bacteroidota</taxon>
        <taxon>Flavobacteriia</taxon>
        <taxon>Flavobacteriales</taxon>
        <taxon>Flavobacteriaceae</taxon>
        <taxon>Christiangramia</taxon>
    </lineage>
</organism>
<evidence type="ECO:0000313" key="1">
    <source>
        <dbReference type="EMBL" id="SDS45482.1"/>
    </source>
</evidence>
<dbReference type="AlphaFoldDB" id="A0A1H1SC14"/>
<dbReference type="STRING" id="1250231.SAMN04488552_3214"/>
<evidence type="ECO:0008006" key="3">
    <source>
        <dbReference type="Google" id="ProtNLM"/>
    </source>
</evidence>
<proteinExistence type="predicted"/>
<keyword evidence="2" id="KW-1185">Reference proteome</keyword>
<protein>
    <recommendedName>
        <fullName evidence="3">Bacteroides conjugative transposon TraN protein</fullName>
    </recommendedName>
</protein>
<evidence type="ECO:0000313" key="2">
    <source>
        <dbReference type="Proteomes" id="UP000198858"/>
    </source>
</evidence>